<name>A0A5C1APJ8_9BACT</name>
<dbReference type="OrthoDB" id="281452at2"/>
<gene>
    <name evidence="2" type="ORF">PX52LOC_06192</name>
</gene>
<protein>
    <submittedName>
        <fullName evidence="2">Uncharacterized protein</fullName>
    </submittedName>
</protein>
<feature type="signal peptide" evidence="1">
    <location>
        <begin position="1"/>
        <end position="18"/>
    </location>
</feature>
<accession>A0A5C1APJ8</accession>
<keyword evidence="1" id="KW-0732">Signal</keyword>
<feature type="chain" id="PRO_5022877536" evidence="1">
    <location>
        <begin position="19"/>
        <end position="199"/>
    </location>
</feature>
<reference evidence="3" key="1">
    <citation type="submission" date="2019-08" db="EMBL/GenBank/DDBJ databases">
        <title>Limnoglobus roseus gen. nov., sp. nov., a novel freshwater planctomycete with a giant genome from the family Gemmataceae.</title>
        <authorList>
            <person name="Kulichevskaya I.S."/>
            <person name="Naumoff D.G."/>
            <person name="Miroshnikov K."/>
            <person name="Ivanova A."/>
            <person name="Philippov D.A."/>
            <person name="Hakobyan A."/>
            <person name="Rijpstra I.C."/>
            <person name="Sinninghe Damste J.S."/>
            <person name="Liesack W."/>
            <person name="Dedysh S.N."/>
        </authorList>
    </citation>
    <scope>NUCLEOTIDE SEQUENCE [LARGE SCALE GENOMIC DNA]</scope>
    <source>
        <strain evidence="3">PX52</strain>
    </source>
</reference>
<organism evidence="2 3">
    <name type="scientific">Limnoglobus roseus</name>
    <dbReference type="NCBI Taxonomy" id="2598579"/>
    <lineage>
        <taxon>Bacteria</taxon>
        <taxon>Pseudomonadati</taxon>
        <taxon>Planctomycetota</taxon>
        <taxon>Planctomycetia</taxon>
        <taxon>Gemmatales</taxon>
        <taxon>Gemmataceae</taxon>
        <taxon>Limnoglobus</taxon>
    </lineage>
</organism>
<proteinExistence type="predicted"/>
<dbReference type="AlphaFoldDB" id="A0A5C1APJ8"/>
<dbReference type="KEGG" id="lrs:PX52LOC_06192"/>
<sequence length="199" mass="21508">MCPAFMVLLAVAPVAASAPVPKGAKRADYFPLAVGHRWEYTGDNPHTTEVTGEEVSADGKTIDFTVKMTGTDGGVLTRVFRRSDEGVQLIRNGTGDKLNEPFRAPVTFLPLTLKVKDKWQRVFDTGTPPTITYAFEVRPAEQVKVNGQTYTATPVKYYADKAGGGRAGTTWYADGYGIVKDTGASYEGASELKAFTMGK</sequence>
<keyword evidence="3" id="KW-1185">Reference proteome</keyword>
<dbReference type="Gene3D" id="2.40.360.20">
    <property type="match status" value="1"/>
</dbReference>
<dbReference type="RefSeq" id="WP_149113569.1">
    <property type="nucleotide sequence ID" value="NZ_CP042425.1"/>
</dbReference>
<dbReference type="EMBL" id="CP042425">
    <property type="protein sequence ID" value="QEL19134.1"/>
    <property type="molecule type" value="Genomic_DNA"/>
</dbReference>
<evidence type="ECO:0000313" key="2">
    <source>
        <dbReference type="EMBL" id="QEL19134.1"/>
    </source>
</evidence>
<evidence type="ECO:0000313" key="3">
    <source>
        <dbReference type="Proteomes" id="UP000324974"/>
    </source>
</evidence>
<evidence type="ECO:0000256" key="1">
    <source>
        <dbReference type="SAM" id="SignalP"/>
    </source>
</evidence>
<dbReference type="Proteomes" id="UP000324974">
    <property type="component" value="Chromosome"/>
</dbReference>